<feature type="domain" description="Jacalin-type lectin" evidence="2">
    <location>
        <begin position="25"/>
        <end position="166"/>
    </location>
</feature>
<organism evidence="3 4">
    <name type="scientific">Phytophthora megakarya</name>
    <dbReference type="NCBI Taxonomy" id="4795"/>
    <lineage>
        <taxon>Eukaryota</taxon>
        <taxon>Sar</taxon>
        <taxon>Stramenopiles</taxon>
        <taxon>Oomycota</taxon>
        <taxon>Peronosporomycetes</taxon>
        <taxon>Peronosporales</taxon>
        <taxon>Peronosporaceae</taxon>
        <taxon>Phytophthora</taxon>
    </lineage>
</organism>
<reference evidence="4" key="1">
    <citation type="submission" date="2017-03" db="EMBL/GenBank/DDBJ databases">
        <title>Phytopthora megakarya and P. palmivora, two closely related causual agents of cacao black pod achieved similar genome size and gene model numbers by different mechanisms.</title>
        <authorList>
            <person name="Ali S."/>
            <person name="Shao J."/>
            <person name="Larry D.J."/>
            <person name="Kronmiller B."/>
            <person name="Shen D."/>
            <person name="Strem M.D."/>
            <person name="Melnick R.L."/>
            <person name="Guiltinan M.J."/>
            <person name="Tyler B.M."/>
            <person name="Meinhardt L.W."/>
            <person name="Bailey B.A."/>
        </authorList>
    </citation>
    <scope>NUCLEOTIDE SEQUENCE [LARGE SCALE GENOMIC DNA]</scope>
    <source>
        <strain evidence="4">zdho120</strain>
    </source>
</reference>
<protein>
    <recommendedName>
        <fullName evidence="2">Jacalin-type lectin domain-containing protein</fullName>
    </recommendedName>
</protein>
<dbReference type="Proteomes" id="UP000198211">
    <property type="component" value="Unassembled WGS sequence"/>
</dbReference>
<dbReference type="InterPro" id="IPR001229">
    <property type="entry name" value="Jacalin-like_lectin_dom"/>
</dbReference>
<evidence type="ECO:0000313" key="4">
    <source>
        <dbReference type="Proteomes" id="UP000198211"/>
    </source>
</evidence>
<feature type="chain" id="PRO_5013211570" description="Jacalin-type lectin domain-containing protein" evidence="1">
    <location>
        <begin position="20"/>
        <end position="174"/>
    </location>
</feature>
<dbReference type="PROSITE" id="PS51752">
    <property type="entry name" value="JACALIN_LECTIN"/>
    <property type="match status" value="1"/>
</dbReference>
<dbReference type="AlphaFoldDB" id="A0A225WBN2"/>
<dbReference type="EMBL" id="NBNE01001345">
    <property type="protein sequence ID" value="OWZ14407.1"/>
    <property type="molecule type" value="Genomic_DNA"/>
</dbReference>
<gene>
    <name evidence="3" type="ORF">PHMEG_00012122</name>
</gene>
<dbReference type="Gene3D" id="2.100.10.30">
    <property type="entry name" value="Jacalin-like lectin domain"/>
    <property type="match status" value="1"/>
</dbReference>
<feature type="signal peptide" evidence="1">
    <location>
        <begin position="1"/>
        <end position="19"/>
    </location>
</feature>
<evidence type="ECO:0000259" key="2">
    <source>
        <dbReference type="PROSITE" id="PS51752"/>
    </source>
</evidence>
<dbReference type="OrthoDB" id="107091at2759"/>
<evidence type="ECO:0000313" key="3">
    <source>
        <dbReference type="EMBL" id="OWZ14407.1"/>
    </source>
</evidence>
<accession>A0A225WBN2</accession>
<sequence>MKLICQVLASVLLAIGVVAELDDGVLLGESFGEPHGNKYSDLDLIGPGQTVQSVSIRAAKRVDAVIFEIIDSSGLPSTLHHGGHGGDKTTLLLDEDEYITQWEAQWGDDGDRIEYIAFTTNKGNTISGGTTTGNSGKDRAPKGYQLGGFIGYSGRELDMAGAIWTSIDQVVTQT</sequence>
<comment type="caution">
    <text evidence="3">The sequence shown here is derived from an EMBL/GenBank/DDBJ whole genome shotgun (WGS) entry which is preliminary data.</text>
</comment>
<dbReference type="InterPro" id="IPR036404">
    <property type="entry name" value="Jacalin-like_lectin_dom_sf"/>
</dbReference>
<dbReference type="Pfam" id="PF01419">
    <property type="entry name" value="Jacalin"/>
    <property type="match status" value="1"/>
</dbReference>
<name>A0A225WBN2_9STRA</name>
<dbReference type="SUPFAM" id="SSF51101">
    <property type="entry name" value="Mannose-binding lectins"/>
    <property type="match status" value="1"/>
</dbReference>
<evidence type="ECO:0000256" key="1">
    <source>
        <dbReference type="SAM" id="SignalP"/>
    </source>
</evidence>
<keyword evidence="1" id="KW-0732">Signal</keyword>
<keyword evidence="4" id="KW-1185">Reference proteome</keyword>
<dbReference type="SMART" id="SM00915">
    <property type="entry name" value="Jacalin"/>
    <property type="match status" value="1"/>
</dbReference>
<proteinExistence type="predicted"/>